<evidence type="ECO:0000259" key="2">
    <source>
        <dbReference type="Pfam" id="PF01497"/>
    </source>
</evidence>
<dbReference type="RefSeq" id="WP_219748210.1">
    <property type="nucleotide sequence ID" value="NZ_JAHXZN010000002.1"/>
</dbReference>
<feature type="domain" description="Fe/B12 periplasmic-binding" evidence="2">
    <location>
        <begin position="26"/>
        <end position="216"/>
    </location>
</feature>
<dbReference type="SUPFAM" id="SSF53807">
    <property type="entry name" value="Helical backbone' metal receptor"/>
    <property type="match status" value="1"/>
</dbReference>
<keyword evidence="1" id="KW-0732">Signal</keyword>
<feature type="signal peptide" evidence="1">
    <location>
        <begin position="1"/>
        <end position="18"/>
    </location>
</feature>
<accession>A0ABS7BMM1</accession>
<proteinExistence type="predicted"/>
<name>A0ABS7BMM1_9SPHN</name>
<dbReference type="InterPro" id="IPR002491">
    <property type="entry name" value="ABC_transptr_periplasmic_BD"/>
</dbReference>
<keyword evidence="4" id="KW-1185">Reference proteome</keyword>
<dbReference type="Pfam" id="PF01497">
    <property type="entry name" value="Peripla_BP_2"/>
    <property type="match status" value="1"/>
</dbReference>
<protein>
    <submittedName>
        <fullName evidence="3">ABC transporter substrate-binding protein</fullName>
    </submittedName>
</protein>
<reference evidence="3 4" key="1">
    <citation type="submission" date="2021-07" db="EMBL/GenBank/DDBJ databases">
        <title>Sphingomonas sp.</title>
        <authorList>
            <person name="Feng G."/>
            <person name="Li J."/>
            <person name="Pan M."/>
        </authorList>
    </citation>
    <scope>NUCLEOTIDE SEQUENCE [LARGE SCALE GENOMIC DNA]</scope>
    <source>
        <strain evidence="3 4">RRHST34</strain>
    </source>
</reference>
<evidence type="ECO:0000313" key="3">
    <source>
        <dbReference type="EMBL" id="MBW6530750.1"/>
    </source>
</evidence>
<feature type="chain" id="PRO_5047058138" evidence="1">
    <location>
        <begin position="19"/>
        <end position="272"/>
    </location>
</feature>
<dbReference type="PANTHER" id="PTHR30535">
    <property type="entry name" value="VITAMIN B12-BINDING PROTEIN"/>
    <property type="match status" value="1"/>
</dbReference>
<sequence>MGARALLLLLAAPALVCAATPREPRIVSINPCLDAVLVRVADPAQIASISAYSQDARSSSIPLALARRYPANAGTAEEVVALRPDLVVAGGHVAPATVAALKRLRVPLAQFAVPTTVEESVAQVRDLAARVGHPARGVALAARIEAAARQVRLMPVPALIFGAGGLVPGAGTLPDDLLTRAGFRNASAGYGLARWDVLPLEHLIAAPPRALFSVAAAEGGGERAEHHPALRRLAPRLTTVPFPARLMNCGGPTIVEAMALLRTARARFGEGR</sequence>
<evidence type="ECO:0000256" key="1">
    <source>
        <dbReference type="SAM" id="SignalP"/>
    </source>
</evidence>
<dbReference type="EMBL" id="JAHXZN010000002">
    <property type="protein sequence ID" value="MBW6530750.1"/>
    <property type="molecule type" value="Genomic_DNA"/>
</dbReference>
<dbReference type="Gene3D" id="3.40.50.1980">
    <property type="entry name" value="Nitrogenase molybdenum iron protein domain"/>
    <property type="match status" value="2"/>
</dbReference>
<dbReference type="InterPro" id="IPR050902">
    <property type="entry name" value="ABC_Transporter_SBP"/>
</dbReference>
<dbReference type="PANTHER" id="PTHR30535:SF4">
    <property type="entry name" value="HEMIN-BINDING PERIPLASMIC PROTEIN HMUT"/>
    <property type="match status" value="1"/>
</dbReference>
<organism evidence="3 4">
    <name type="scientific">Sphingomonas citri</name>
    <dbReference type="NCBI Taxonomy" id="2862499"/>
    <lineage>
        <taxon>Bacteria</taxon>
        <taxon>Pseudomonadati</taxon>
        <taxon>Pseudomonadota</taxon>
        <taxon>Alphaproteobacteria</taxon>
        <taxon>Sphingomonadales</taxon>
        <taxon>Sphingomonadaceae</taxon>
        <taxon>Sphingomonas</taxon>
    </lineage>
</organism>
<dbReference type="Proteomes" id="UP000759103">
    <property type="component" value="Unassembled WGS sequence"/>
</dbReference>
<comment type="caution">
    <text evidence="3">The sequence shown here is derived from an EMBL/GenBank/DDBJ whole genome shotgun (WGS) entry which is preliminary data.</text>
</comment>
<evidence type="ECO:0000313" key="4">
    <source>
        <dbReference type="Proteomes" id="UP000759103"/>
    </source>
</evidence>
<dbReference type="CDD" id="cd00636">
    <property type="entry name" value="TroA-like"/>
    <property type="match status" value="1"/>
</dbReference>
<gene>
    <name evidence="3" type="ORF">KZ820_08380</name>
</gene>